<evidence type="ECO:0000313" key="1">
    <source>
        <dbReference type="EMBL" id="QHU15188.1"/>
    </source>
</evidence>
<organism evidence="1">
    <name type="scientific">viral metagenome</name>
    <dbReference type="NCBI Taxonomy" id="1070528"/>
    <lineage>
        <taxon>unclassified sequences</taxon>
        <taxon>metagenomes</taxon>
        <taxon>organismal metagenomes</taxon>
    </lineage>
</organism>
<sequence>MCRTIYVPIHGEEVVKKVFSTVTEDKLEKMVKIYRECPAFSWRNIETYLKNNNNNNTIILKDGTCMTLSIFYSNAIQHYLLRDY</sequence>
<reference evidence="1" key="1">
    <citation type="journal article" date="2020" name="Nature">
        <title>Giant virus diversity and host interactions through global metagenomics.</title>
        <authorList>
            <person name="Schulz F."/>
            <person name="Roux S."/>
            <person name="Paez-Espino D."/>
            <person name="Jungbluth S."/>
            <person name="Walsh D.A."/>
            <person name="Denef V.J."/>
            <person name="McMahon K.D."/>
            <person name="Konstantinidis K.T."/>
            <person name="Eloe-Fadrosh E.A."/>
            <person name="Kyrpides N.C."/>
            <person name="Woyke T."/>
        </authorList>
    </citation>
    <scope>NUCLEOTIDE SEQUENCE</scope>
    <source>
        <strain evidence="1">GVMAG-S-1102244-55</strain>
    </source>
</reference>
<protein>
    <submittedName>
        <fullName evidence="1">Uncharacterized protein</fullName>
    </submittedName>
</protein>
<proteinExistence type="predicted"/>
<accession>A0A6C0KFT6</accession>
<dbReference type="AlphaFoldDB" id="A0A6C0KFT6"/>
<name>A0A6C0KFT6_9ZZZZ</name>
<dbReference type="EMBL" id="MN740852">
    <property type="protein sequence ID" value="QHU15188.1"/>
    <property type="molecule type" value="Genomic_DNA"/>
</dbReference>